<dbReference type="SMART" id="SM00382">
    <property type="entry name" value="AAA"/>
    <property type="match status" value="1"/>
</dbReference>
<sequence>MSRSDLLIKLVEAGAQGDRPMLRRTVEAIVAEERAKQHHTLANRLTGALAVMDKAGPRAVAATYLPDRVRDYITEVPARRTLDELILSETVRQACDELIAEQRSGNLLRAHGLEPRHRVMLSGPPGNGKTSLAEALAEALSVPFLVVRYESIIGSYLGETATRLKRVFDYARTTPCVLFFDEFDAVGKERGDIHETGEIKRVVSSLLLQVDDLPAYTVIVCATNHPELLDRAVWRRFQLRLDLPNPDQKQLKEWFERFLHQFDDSSGFSSSTLSASLSGASFADVEQFGLDIRRRLVMAMGDMSTKEAISRQLALWAHRFKTPTQAQDEHADRPPVAKVQTRKRRKKAEGGEAPLFEDGI</sequence>
<dbReference type="InterPro" id="IPR003960">
    <property type="entry name" value="ATPase_AAA_CS"/>
</dbReference>
<dbReference type="GO" id="GO:0016887">
    <property type="term" value="F:ATP hydrolysis activity"/>
    <property type="evidence" value="ECO:0007669"/>
    <property type="project" value="InterPro"/>
</dbReference>
<dbReference type="PANTHER" id="PTHR23073">
    <property type="entry name" value="26S PROTEASOME REGULATORY SUBUNIT"/>
    <property type="match status" value="1"/>
</dbReference>
<organism evidence="8 9">
    <name type="scientific">Azospirillum brasilense</name>
    <dbReference type="NCBI Taxonomy" id="192"/>
    <lineage>
        <taxon>Bacteria</taxon>
        <taxon>Pseudomonadati</taxon>
        <taxon>Pseudomonadota</taxon>
        <taxon>Alphaproteobacteria</taxon>
        <taxon>Rhodospirillales</taxon>
        <taxon>Azospirillaceae</taxon>
        <taxon>Azospirillum</taxon>
    </lineage>
</organism>
<dbReference type="EMBL" id="CP032339">
    <property type="protein sequence ID" value="QCO08946.1"/>
    <property type="molecule type" value="Genomic_DNA"/>
</dbReference>
<evidence type="ECO:0000256" key="4">
    <source>
        <dbReference type="RuleBase" id="RU003651"/>
    </source>
</evidence>
<evidence type="ECO:0000256" key="2">
    <source>
        <dbReference type="ARBA" id="ARBA00022741"/>
    </source>
</evidence>
<dbReference type="Proteomes" id="UP000298774">
    <property type="component" value="Chromosome"/>
</dbReference>
<evidence type="ECO:0000313" key="10">
    <source>
        <dbReference type="Proteomes" id="UP001277471"/>
    </source>
</evidence>
<reference evidence="8 9" key="1">
    <citation type="submission" date="2018-09" db="EMBL/GenBank/DDBJ databases">
        <title>Whole genome based analysis of evolution and adaptive divergence in Indian and Brazilian strains of Azospirillum brasilense.</title>
        <authorList>
            <person name="Singh C."/>
            <person name="Tripathi A.K."/>
        </authorList>
    </citation>
    <scope>NUCLEOTIDE SEQUENCE [LARGE SCALE GENOMIC DNA]</scope>
    <source>
        <strain evidence="8 9">MTCC4038</strain>
    </source>
</reference>
<dbReference type="InterPro" id="IPR027417">
    <property type="entry name" value="P-loop_NTPase"/>
</dbReference>
<evidence type="ECO:0000259" key="6">
    <source>
        <dbReference type="SMART" id="SM00382"/>
    </source>
</evidence>
<keyword evidence="2 4" id="KW-0547">Nucleotide-binding</keyword>
<evidence type="ECO:0000313" key="7">
    <source>
        <dbReference type="EMBL" id="MDX5952448.1"/>
    </source>
</evidence>
<dbReference type="Gene3D" id="3.40.50.300">
    <property type="entry name" value="P-loop containing nucleotide triphosphate hydrolases"/>
    <property type="match status" value="1"/>
</dbReference>
<dbReference type="Proteomes" id="UP001277471">
    <property type="component" value="Unassembled WGS sequence"/>
</dbReference>
<feature type="region of interest" description="Disordered" evidence="5">
    <location>
        <begin position="324"/>
        <end position="360"/>
    </location>
</feature>
<dbReference type="EMBL" id="JAWXYC010000004">
    <property type="protein sequence ID" value="MDX5952448.1"/>
    <property type="molecule type" value="Genomic_DNA"/>
</dbReference>
<dbReference type="CDD" id="cd19481">
    <property type="entry name" value="RecA-like_protease"/>
    <property type="match status" value="1"/>
</dbReference>
<protein>
    <submittedName>
        <fullName evidence="8">AAA family ATPase</fullName>
    </submittedName>
</protein>
<dbReference type="GO" id="GO:0005524">
    <property type="term" value="F:ATP binding"/>
    <property type="evidence" value="ECO:0007669"/>
    <property type="project" value="UniProtKB-KW"/>
</dbReference>
<proteinExistence type="inferred from homology"/>
<dbReference type="InterPro" id="IPR003959">
    <property type="entry name" value="ATPase_AAA_core"/>
</dbReference>
<dbReference type="GeneID" id="56449641"/>
<dbReference type="RefSeq" id="WP_035683839.1">
    <property type="nucleotide sequence ID" value="NZ_CP012914.1"/>
</dbReference>
<dbReference type="InterPro" id="IPR050221">
    <property type="entry name" value="26S_Proteasome_ATPase"/>
</dbReference>
<reference evidence="7 10" key="2">
    <citation type="submission" date="2023-11" db="EMBL/GenBank/DDBJ databases">
        <title>MicrobeMod: A computational toolkit for identifying prokaryotic methylation and restriction-modification with nanopore sequencing.</title>
        <authorList>
            <person name="Crits-Christoph A."/>
            <person name="Kang S.C."/>
            <person name="Lee H."/>
            <person name="Ostrov N."/>
        </authorList>
    </citation>
    <scope>NUCLEOTIDE SEQUENCE [LARGE SCALE GENOMIC DNA]</scope>
    <source>
        <strain evidence="7 10">ATCC 29145</strain>
    </source>
</reference>
<keyword evidence="3 4" id="KW-0067">ATP-binding</keyword>
<keyword evidence="10" id="KW-1185">Reference proteome</keyword>
<feature type="domain" description="AAA+ ATPase" evidence="6">
    <location>
        <begin position="115"/>
        <end position="247"/>
    </location>
</feature>
<dbReference type="Pfam" id="PF00004">
    <property type="entry name" value="AAA"/>
    <property type="match status" value="1"/>
</dbReference>
<dbReference type="InterPro" id="IPR003593">
    <property type="entry name" value="AAA+_ATPase"/>
</dbReference>
<gene>
    <name evidence="8" type="ORF">D3868_07815</name>
    <name evidence="7" type="ORF">SIM66_14825</name>
</gene>
<accession>A0A0N7I856</accession>
<evidence type="ECO:0000256" key="5">
    <source>
        <dbReference type="SAM" id="MobiDB-lite"/>
    </source>
</evidence>
<evidence type="ECO:0000313" key="9">
    <source>
        <dbReference type="Proteomes" id="UP000298774"/>
    </source>
</evidence>
<comment type="similarity">
    <text evidence="1 4">Belongs to the AAA ATPase family.</text>
</comment>
<dbReference type="KEGG" id="abf:AMK58_13550"/>
<evidence type="ECO:0000256" key="1">
    <source>
        <dbReference type="ARBA" id="ARBA00006914"/>
    </source>
</evidence>
<evidence type="ECO:0000313" key="8">
    <source>
        <dbReference type="EMBL" id="QCO08946.1"/>
    </source>
</evidence>
<dbReference type="PROSITE" id="PS00674">
    <property type="entry name" value="AAA"/>
    <property type="match status" value="1"/>
</dbReference>
<name>A0A0N7I856_AZOBR</name>
<evidence type="ECO:0000256" key="3">
    <source>
        <dbReference type="ARBA" id="ARBA00022840"/>
    </source>
</evidence>
<dbReference type="AlphaFoldDB" id="A0A0N7I856"/>
<dbReference type="SUPFAM" id="SSF52540">
    <property type="entry name" value="P-loop containing nucleoside triphosphate hydrolases"/>
    <property type="match status" value="1"/>
</dbReference>